<evidence type="ECO:0000313" key="3">
    <source>
        <dbReference type="Proteomes" id="UP000027265"/>
    </source>
</evidence>
<dbReference type="Proteomes" id="UP000027265">
    <property type="component" value="Unassembled WGS sequence"/>
</dbReference>
<feature type="region of interest" description="Disordered" evidence="1">
    <location>
        <begin position="32"/>
        <end position="170"/>
    </location>
</feature>
<sequence length="170" mass="19060">MTSVSKSARRLLRKDVLYVFVFFPFLRVSDPVHRSEQTSNLPPKRLDGSEPRTHARVTSLMLSNITRNHSRNTEHPTSSTSSERPKRPKLKPSDLPISIPRRPTSRGRKVTSASRTVTSLAQSKHTPNLSNEILKIPEVTTTEQTPIPSSLLCPKPFAMPKRLSKSTPNS</sequence>
<gene>
    <name evidence="2" type="ORF">JAAARDRAFT_245554</name>
</gene>
<feature type="compositionally biased region" description="Polar residues" evidence="1">
    <location>
        <begin position="111"/>
        <end position="131"/>
    </location>
</feature>
<dbReference type="InParanoid" id="A0A067QD71"/>
<evidence type="ECO:0000313" key="2">
    <source>
        <dbReference type="EMBL" id="KDQ65003.1"/>
    </source>
</evidence>
<protein>
    <submittedName>
        <fullName evidence="2">Uncharacterized protein</fullName>
    </submittedName>
</protein>
<dbReference type="EMBL" id="KL197709">
    <property type="protein sequence ID" value="KDQ65003.1"/>
    <property type="molecule type" value="Genomic_DNA"/>
</dbReference>
<dbReference type="AlphaFoldDB" id="A0A067QD71"/>
<reference evidence="3" key="1">
    <citation type="journal article" date="2014" name="Proc. Natl. Acad. Sci. U.S.A.">
        <title>Extensive sampling of basidiomycete genomes demonstrates inadequacy of the white-rot/brown-rot paradigm for wood decay fungi.</title>
        <authorList>
            <person name="Riley R."/>
            <person name="Salamov A.A."/>
            <person name="Brown D.W."/>
            <person name="Nagy L.G."/>
            <person name="Floudas D."/>
            <person name="Held B.W."/>
            <person name="Levasseur A."/>
            <person name="Lombard V."/>
            <person name="Morin E."/>
            <person name="Otillar R."/>
            <person name="Lindquist E.A."/>
            <person name="Sun H."/>
            <person name="LaButti K.M."/>
            <person name="Schmutz J."/>
            <person name="Jabbour D."/>
            <person name="Luo H."/>
            <person name="Baker S.E."/>
            <person name="Pisabarro A.G."/>
            <person name="Walton J.D."/>
            <person name="Blanchette R.A."/>
            <person name="Henrissat B."/>
            <person name="Martin F."/>
            <person name="Cullen D."/>
            <person name="Hibbett D.S."/>
            <person name="Grigoriev I.V."/>
        </authorList>
    </citation>
    <scope>NUCLEOTIDE SEQUENCE [LARGE SCALE GENOMIC DNA]</scope>
    <source>
        <strain evidence="3">MUCL 33604</strain>
    </source>
</reference>
<dbReference type="HOGENOM" id="CLU_1570852_0_0_1"/>
<proteinExistence type="predicted"/>
<keyword evidence="3" id="KW-1185">Reference proteome</keyword>
<feature type="compositionally biased region" description="Polar residues" evidence="1">
    <location>
        <begin position="139"/>
        <end position="148"/>
    </location>
</feature>
<name>A0A067QD71_9AGAM</name>
<evidence type="ECO:0000256" key="1">
    <source>
        <dbReference type="SAM" id="MobiDB-lite"/>
    </source>
</evidence>
<accession>A0A067QD71</accession>
<organism evidence="2 3">
    <name type="scientific">Jaapia argillacea MUCL 33604</name>
    <dbReference type="NCBI Taxonomy" id="933084"/>
    <lineage>
        <taxon>Eukaryota</taxon>
        <taxon>Fungi</taxon>
        <taxon>Dikarya</taxon>
        <taxon>Basidiomycota</taxon>
        <taxon>Agaricomycotina</taxon>
        <taxon>Agaricomycetes</taxon>
        <taxon>Agaricomycetidae</taxon>
        <taxon>Jaapiales</taxon>
        <taxon>Jaapiaceae</taxon>
        <taxon>Jaapia</taxon>
    </lineage>
</organism>
<feature type="compositionally biased region" description="Basic and acidic residues" evidence="1">
    <location>
        <begin position="44"/>
        <end position="53"/>
    </location>
</feature>